<evidence type="ECO:0000313" key="1">
    <source>
        <dbReference type="EMBL" id="QWT48940.1"/>
    </source>
</evidence>
<dbReference type="AlphaFoldDB" id="A0A975SMA1"/>
<evidence type="ECO:0000313" key="2">
    <source>
        <dbReference type="Proteomes" id="UP000683428"/>
    </source>
</evidence>
<dbReference type="Pfam" id="PF13671">
    <property type="entry name" value="AAA_33"/>
    <property type="match status" value="1"/>
</dbReference>
<gene>
    <name evidence="1" type="ORF">Azoinq_14125</name>
</gene>
<dbReference type="PANTHER" id="PTHR43883">
    <property type="entry name" value="SLR0207 PROTEIN"/>
    <property type="match status" value="1"/>
</dbReference>
<keyword evidence="2" id="KW-1185">Reference proteome</keyword>
<sequence>MTDTPSPSSLDLANQRRLVVALAQSPELPGEPGQRQMIETHASFLLLAGDYAYKIKKPLNLGFLDYSTLAARRHCCEEEIRLNRRMAPSIYLDVQAIFGTPEAPHLTGAGAPLEYAVRMGRFPQEGLFDRMLGEGRLTPAHMGMVGRLLARFHREQAAVAGPQEEAFGTPAAVAYPVEENFAQLADLLGDSFDSQLGEVAAWSRAQLERLQPLFAQRRKQGWVRECHGDLHLGNLVAVAGQVMAFDGIEFNPNLRWIDVINEAAFLVMDLEHRGRPDLAWVFLNTYLSGTGDYAGLGLLKFYCLYRAMVRAKVALFLAGQQENGEAARQARAEADSYMAYARAALPSSSPTLVLTYGYSGSGKSVLAEGLAASLGAALIRSDVERKRLYGLEAKAVSHSGAGTGIYSREAGLRTYGRLLDLAGGILNHGYSCVVDATFLAPDQRAPFLALARERGIACRILECQAAPETLRQRVRQRQEQGEDASEATLEILESQLARGARWTPEEASLRLLVVTDQEETAASLQRLLTTLKGG</sequence>
<proteinExistence type="predicted"/>
<reference evidence="1" key="1">
    <citation type="submission" date="2020-11" db="EMBL/GenBank/DDBJ databases">
        <title>Azospira inquinata sp. nov.</title>
        <authorList>
            <person name="Moe W.M."/>
            <person name="Mikes M.C."/>
        </authorList>
    </citation>
    <scope>NUCLEOTIDE SEQUENCE</scope>
    <source>
        <strain evidence="1">Azo-3</strain>
    </source>
</reference>
<dbReference type="KEGG" id="aiq:Azoinq_14125"/>
<dbReference type="InterPro" id="IPR052732">
    <property type="entry name" value="Cell-binding_unc_protein"/>
</dbReference>
<dbReference type="PANTHER" id="PTHR43883:SF1">
    <property type="entry name" value="GLUCONOKINASE"/>
    <property type="match status" value="1"/>
</dbReference>
<dbReference type="Proteomes" id="UP000683428">
    <property type="component" value="Chromosome"/>
</dbReference>
<dbReference type="RefSeq" id="WP_216128265.1">
    <property type="nucleotide sequence ID" value="NZ_CP064782.1"/>
</dbReference>
<organism evidence="1 2">
    <name type="scientific">Azospira inquinata</name>
    <dbReference type="NCBI Taxonomy" id="2785627"/>
    <lineage>
        <taxon>Bacteria</taxon>
        <taxon>Pseudomonadati</taxon>
        <taxon>Pseudomonadota</taxon>
        <taxon>Betaproteobacteria</taxon>
        <taxon>Rhodocyclales</taxon>
        <taxon>Rhodocyclaceae</taxon>
        <taxon>Azospira</taxon>
    </lineage>
</organism>
<name>A0A975SMA1_9RHOO</name>
<accession>A0A975SMA1</accession>
<dbReference type="EMBL" id="CP064782">
    <property type="protein sequence ID" value="QWT48940.1"/>
    <property type="molecule type" value="Genomic_DNA"/>
</dbReference>
<protein>
    <submittedName>
        <fullName evidence="1">AAA family ATPase</fullName>
    </submittedName>
</protein>